<keyword evidence="1" id="KW-0808">Transferase</keyword>
<dbReference type="GO" id="GO:0008168">
    <property type="term" value="F:methyltransferase activity"/>
    <property type="evidence" value="ECO:0007669"/>
    <property type="project" value="UniProtKB-KW"/>
</dbReference>
<gene>
    <name evidence="1" type="ORF">MTX78_09270</name>
</gene>
<dbReference type="Gene3D" id="3.40.50.150">
    <property type="entry name" value="Vaccinia Virus protein VP39"/>
    <property type="match status" value="1"/>
</dbReference>
<evidence type="ECO:0000313" key="2">
    <source>
        <dbReference type="Proteomes" id="UP000831113"/>
    </source>
</evidence>
<dbReference type="Pfam" id="PF13489">
    <property type="entry name" value="Methyltransf_23"/>
    <property type="match status" value="1"/>
</dbReference>
<organism evidence="1 2">
    <name type="scientific">Hymenobacter tibetensis</name>
    <dbReference type="NCBI Taxonomy" id="497967"/>
    <lineage>
        <taxon>Bacteria</taxon>
        <taxon>Pseudomonadati</taxon>
        <taxon>Bacteroidota</taxon>
        <taxon>Cytophagia</taxon>
        <taxon>Cytophagales</taxon>
        <taxon>Hymenobacteraceae</taxon>
        <taxon>Hymenobacter</taxon>
    </lineage>
</organism>
<dbReference type="RefSeq" id="WP_243801963.1">
    <property type="nucleotide sequence ID" value="NZ_CP094669.1"/>
</dbReference>
<keyword evidence="1" id="KW-0489">Methyltransferase</keyword>
<dbReference type="CDD" id="cd02440">
    <property type="entry name" value="AdoMet_MTases"/>
    <property type="match status" value="1"/>
</dbReference>
<dbReference type="GO" id="GO:0032259">
    <property type="term" value="P:methylation"/>
    <property type="evidence" value="ECO:0007669"/>
    <property type="project" value="UniProtKB-KW"/>
</dbReference>
<reference evidence="1 2" key="1">
    <citation type="submission" date="2022-03" db="EMBL/GenBank/DDBJ databases">
        <title>Hymenobactersp. isolated from the air.</title>
        <authorList>
            <person name="Won M."/>
            <person name="Kwon S.-W."/>
        </authorList>
    </citation>
    <scope>NUCLEOTIDE SEQUENCE [LARGE SCALE GENOMIC DNA]</scope>
    <source>
        <strain evidence="1 2">KACC 21982</strain>
    </source>
</reference>
<proteinExistence type="predicted"/>
<dbReference type="InterPro" id="IPR029063">
    <property type="entry name" value="SAM-dependent_MTases_sf"/>
</dbReference>
<protein>
    <submittedName>
        <fullName evidence="1">Class I SAM-dependent methyltransferase</fullName>
    </submittedName>
</protein>
<dbReference type="Proteomes" id="UP000831113">
    <property type="component" value="Chromosome"/>
</dbReference>
<keyword evidence="2" id="KW-1185">Reference proteome</keyword>
<dbReference type="SUPFAM" id="SSF53335">
    <property type="entry name" value="S-adenosyl-L-methionine-dependent methyltransferases"/>
    <property type="match status" value="1"/>
</dbReference>
<name>A0ABY4D2Y3_9BACT</name>
<dbReference type="EMBL" id="CP094669">
    <property type="protein sequence ID" value="UOG76775.1"/>
    <property type="molecule type" value="Genomic_DNA"/>
</dbReference>
<evidence type="ECO:0000313" key="1">
    <source>
        <dbReference type="EMBL" id="UOG76775.1"/>
    </source>
</evidence>
<accession>A0ABY4D2Y3</accession>
<sequence>MSALHTAQSDPLGHALLDYQDGQLDATLTVFSNVAEEEPLPASYFFRSLWEMPELERMALEECRGHVLDLGGGAGCHALELQNRGFQVKSVDVSEGAVRVMQARGVREVAQHNIFDIAPEAGKYDTLLMLMNGLGLVGTLEGLERFLHHAKTLLAPGGQILGTSSDISYLYEDEDGALVFDLNGPYYGEVEYTMHYNDQAGTQFHWLFADASILQDYAEQAGYEVEFLDEDEQQQYLVRLTLRPEREAQNQNAKN</sequence>